<reference evidence="1 2" key="1">
    <citation type="submission" date="2019-01" db="EMBL/GenBank/DDBJ databases">
        <title>Lacibacter sp. strain TTM-7.</title>
        <authorList>
            <person name="Chen W.-M."/>
        </authorList>
    </citation>
    <scope>NUCLEOTIDE SEQUENCE [LARGE SCALE GENOMIC DNA]</scope>
    <source>
        <strain evidence="1 2">TTM-7</strain>
    </source>
</reference>
<gene>
    <name evidence="1" type="ORF">ESA94_13415</name>
</gene>
<sequence length="261" mass="29738">MEGFRAENNNEKINPVSLKISKDQIERVFWGRSVDVTAEELVKVFAIISHIKEKGIRDESEIKDAASDLFDELDVKLFTYEMIFTDQTIDEIITAKEIDSITMDFNDIPIIIKKGSTAESAVKEWENAGYNSPEAIEKREAVQKEKNELIQKQQSIIDKKFSEIEQLDFSNLESVIDWLYSYNTLDIDGVDMYEDALVEKFETEGYEPKDNDAINGMVGEALNDKEKLGKVIIGYLLMNGSLALRGDSLKNSIEEWKKLAS</sequence>
<proteinExistence type="predicted"/>
<protein>
    <submittedName>
        <fullName evidence="1">Uncharacterized protein</fullName>
    </submittedName>
</protein>
<comment type="caution">
    <text evidence="1">The sequence shown here is derived from an EMBL/GenBank/DDBJ whole genome shotgun (WGS) entry which is preliminary data.</text>
</comment>
<name>A0A4Q1CI99_9BACT</name>
<organism evidence="1 2">
    <name type="scientific">Lacibacter luteus</name>
    <dbReference type="NCBI Taxonomy" id="2508719"/>
    <lineage>
        <taxon>Bacteria</taxon>
        <taxon>Pseudomonadati</taxon>
        <taxon>Bacteroidota</taxon>
        <taxon>Chitinophagia</taxon>
        <taxon>Chitinophagales</taxon>
        <taxon>Chitinophagaceae</taxon>
        <taxon>Lacibacter</taxon>
    </lineage>
</organism>
<keyword evidence="2" id="KW-1185">Reference proteome</keyword>
<dbReference type="AlphaFoldDB" id="A0A4Q1CI99"/>
<dbReference type="EMBL" id="SDHW01000003">
    <property type="protein sequence ID" value="RXK60040.1"/>
    <property type="molecule type" value="Genomic_DNA"/>
</dbReference>
<accession>A0A4Q1CI99</accession>
<evidence type="ECO:0000313" key="2">
    <source>
        <dbReference type="Proteomes" id="UP000290204"/>
    </source>
</evidence>
<dbReference type="RefSeq" id="WP_129131414.1">
    <property type="nucleotide sequence ID" value="NZ_SDHW01000003.1"/>
</dbReference>
<evidence type="ECO:0000313" key="1">
    <source>
        <dbReference type="EMBL" id="RXK60040.1"/>
    </source>
</evidence>
<dbReference type="Proteomes" id="UP000290204">
    <property type="component" value="Unassembled WGS sequence"/>
</dbReference>